<dbReference type="SUPFAM" id="SSF56300">
    <property type="entry name" value="Metallo-dependent phosphatases"/>
    <property type="match status" value="1"/>
</dbReference>
<evidence type="ECO:0000313" key="1">
    <source>
        <dbReference type="EMBL" id="AGQ19162.1"/>
    </source>
</evidence>
<sequence>MLFISDVHHGLASIKNLPTTKEPVVILGDLINWIDYRTGQGIAEDVFGREIVIKLIQLRKDHNFKERRELLSSMYKKDPDSIQEKLELAIYKQYKEVFHALSNFEVWLIPGNVDSVKIIKETMTKNVNYVDGEVLDYKNLKIGFAGGGVPTPINARGEISEEDFSLKLNNLGKVDLICTHAPPLINELVTDVITNKEEQGWDSLKHFILKTKPRFSIFGDVHQPQASRWRLGTTQCVNVGYFRANSNYLELSSLLQ</sequence>
<organism evidence="1">
    <name type="scientific">Candidatus Actinomarina minuta</name>
    <dbReference type="NCBI Taxonomy" id="1389454"/>
    <lineage>
        <taxon>Bacteria</taxon>
        <taxon>Bacillati</taxon>
        <taxon>Actinomycetota</taxon>
        <taxon>Actinomycetes</taxon>
        <taxon>Candidatus Actinomarinidae</taxon>
        <taxon>Candidatus Actinomarinales</taxon>
        <taxon>Candidatus Actinomarineae</taxon>
        <taxon>Candidatus Actinomarinaceae</taxon>
        <taxon>Candidatus Actinomarina</taxon>
    </lineage>
</organism>
<dbReference type="InterPro" id="IPR029052">
    <property type="entry name" value="Metallo-depent_PP-like"/>
</dbReference>
<dbReference type="AlphaFoldDB" id="S5DVZ9"/>
<dbReference type="Gene3D" id="3.60.21.10">
    <property type="match status" value="1"/>
</dbReference>
<protein>
    <submittedName>
        <fullName evidence="1">Putative phosphoesterase</fullName>
    </submittedName>
</protein>
<reference evidence="1" key="1">
    <citation type="journal article" date="2013" name="Sci. Rep.">
        <title>Metagenomics uncovers a new group of low GC and ultra-small marine Actinobacteria.</title>
        <authorList>
            <person name="Ghai R."/>
            <person name="Mizuno C.M."/>
            <person name="Picazo A."/>
            <person name="Camacho A."/>
            <person name="Rodriguez-Valera F."/>
        </authorList>
    </citation>
    <scope>NUCLEOTIDE SEQUENCE</scope>
</reference>
<name>S5DVZ9_9ACTN</name>
<accession>S5DVZ9</accession>
<proteinExistence type="predicted"/>
<dbReference type="EMBL" id="KC811124">
    <property type="protein sequence ID" value="AGQ19162.1"/>
    <property type="molecule type" value="Genomic_DNA"/>
</dbReference>